<evidence type="ECO:0008006" key="5">
    <source>
        <dbReference type="Google" id="ProtNLM"/>
    </source>
</evidence>
<protein>
    <recommendedName>
        <fullName evidence="5">Deoxycytidine triphosphate deaminase</fullName>
    </recommendedName>
</protein>
<dbReference type="Pfam" id="PF22769">
    <property type="entry name" value="DCD"/>
    <property type="match status" value="1"/>
</dbReference>
<dbReference type="InterPro" id="IPR036157">
    <property type="entry name" value="dUTPase-like_sf"/>
</dbReference>
<dbReference type="AlphaFoldDB" id="A0A1G2HL12"/>
<dbReference type="SUPFAM" id="SSF51283">
    <property type="entry name" value="dUTPase-like"/>
    <property type="match status" value="1"/>
</dbReference>
<dbReference type="Gene3D" id="2.70.40.10">
    <property type="match status" value="1"/>
</dbReference>
<name>A0A1G2HL12_9BACT</name>
<keyword evidence="1" id="KW-0378">Hydrolase</keyword>
<reference evidence="3 4" key="1">
    <citation type="journal article" date="2016" name="Nat. Commun.">
        <title>Thousands of microbial genomes shed light on interconnected biogeochemical processes in an aquifer system.</title>
        <authorList>
            <person name="Anantharaman K."/>
            <person name="Brown C.T."/>
            <person name="Hug L.A."/>
            <person name="Sharon I."/>
            <person name="Castelle C.J."/>
            <person name="Probst A.J."/>
            <person name="Thomas B.C."/>
            <person name="Singh A."/>
            <person name="Wilkins M.J."/>
            <person name="Karaoz U."/>
            <person name="Brodie E.L."/>
            <person name="Williams K.H."/>
            <person name="Hubbard S.S."/>
            <person name="Banfield J.F."/>
        </authorList>
    </citation>
    <scope>NUCLEOTIDE SEQUENCE [LARGE SCALE GENOMIC DNA]</scope>
</reference>
<accession>A0A1G2HL12</accession>
<proteinExistence type="predicted"/>
<comment type="caution">
    <text evidence="3">The sequence shown here is derived from an EMBL/GenBank/DDBJ whole genome shotgun (WGS) entry which is preliminary data.</text>
</comment>
<dbReference type="CDD" id="cd07557">
    <property type="entry name" value="trimeric_dUTPase"/>
    <property type="match status" value="1"/>
</dbReference>
<sequence length="228" mass="26044">MQNQEAPMRSLLNKDMILFHLGQGNIFIFPFNPKNLQTTSYDVRLGESFFQEQPFKSSSRKIFNPFNPSDVKKYWGEPQQAMMAQDWTKENGELKNIKPEDRIIILGPGETILAHTQEFIGGRNCVTTEMRARSSMGRIGITVRKCAGWGDLGFCNRWTMEMTNHLAGASVILVVDMRVAQIAFYQVDPLTVSYNEAGGQYQNTDNTEEMMKNWSPLAMLPKFSRDKL</sequence>
<dbReference type="PANTHER" id="PTHR42680:SF2">
    <property type="entry name" value="DCTP DEAMINASE"/>
    <property type="match status" value="1"/>
</dbReference>
<dbReference type="InterPro" id="IPR011962">
    <property type="entry name" value="dCTP_deaminase"/>
</dbReference>
<dbReference type="InterPro" id="IPR033704">
    <property type="entry name" value="dUTPase_trimeric"/>
</dbReference>
<dbReference type="GO" id="GO:0006229">
    <property type="term" value="P:dUTP biosynthetic process"/>
    <property type="evidence" value="ECO:0007669"/>
    <property type="project" value="InterPro"/>
</dbReference>
<gene>
    <name evidence="3" type="ORF">A2639_03145</name>
</gene>
<dbReference type="GO" id="GO:0008829">
    <property type="term" value="F:dCTP deaminase activity"/>
    <property type="evidence" value="ECO:0007669"/>
    <property type="project" value="InterPro"/>
</dbReference>
<evidence type="ECO:0000256" key="1">
    <source>
        <dbReference type="ARBA" id="ARBA00022801"/>
    </source>
</evidence>
<evidence type="ECO:0000313" key="4">
    <source>
        <dbReference type="Proteomes" id="UP000178991"/>
    </source>
</evidence>
<organism evidence="3 4">
    <name type="scientific">Candidatus Staskawiczbacteria bacterium RIFCSPHIGHO2_01_FULL_34_27</name>
    <dbReference type="NCBI Taxonomy" id="1802199"/>
    <lineage>
        <taxon>Bacteria</taxon>
        <taxon>Candidatus Staskawicziibacteriota</taxon>
    </lineage>
</organism>
<dbReference type="PANTHER" id="PTHR42680">
    <property type="entry name" value="DCTP DEAMINASE"/>
    <property type="match status" value="1"/>
</dbReference>
<evidence type="ECO:0000256" key="2">
    <source>
        <dbReference type="ARBA" id="ARBA00023080"/>
    </source>
</evidence>
<evidence type="ECO:0000313" key="3">
    <source>
        <dbReference type="EMBL" id="OGZ63167.1"/>
    </source>
</evidence>
<dbReference type="EMBL" id="MHOL01000005">
    <property type="protein sequence ID" value="OGZ63167.1"/>
    <property type="molecule type" value="Genomic_DNA"/>
</dbReference>
<dbReference type="Proteomes" id="UP000178991">
    <property type="component" value="Unassembled WGS sequence"/>
</dbReference>
<keyword evidence="2" id="KW-0546">Nucleotide metabolism</keyword>